<evidence type="ECO:0000259" key="7">
    <source>
        <dbReference type="Pfam" id="PF00155"/>
    </source>
</evidence>
<gene>
    <name evidence="8" type="ORF">N8I74_06340</name>
</gene>
<name>A0ABY6DQJ0_9NEIS</name>
<keyword evidence="4 8" id="KW-0032">Aminotransferase</keyword>
<dbReference type="PANTHER" id="PTHR46383">
    <property type="entry name" value="ASPARTATE AMINOTRANSFERASE"/>
    <property type="match status" value="1"/>
</dbReference>
<organism evidence="8 9">
    <name type="scientific">Chitiniphilus purpureus</name>
    <dbReference type="NCBI Taxonomy" id="2981137"/>
    <lineage>
        <taxon>Bacteria</taxon>
        <taxon>Pseudomonadati</taxon>
        <taxon>Pseudomonadota</taxon>
        <taxon>Betaproteobacteria</taxon>
        <taxon>Neisseriales</taxon>
        <taxon>Chitinibacteraceae</taxon>
        <taxon>Chitiniphilus</taxon>
    </lineage>
</organism>
<dbReference type="SUPFAM" id="SSF53383">
    <property type="entry name" value="PLP-dependent transferases"/>
    <property type="match status" value="1"/>
</dbReference>
<dbReference type="InterPro" id="IPR015424">
    <property type="entry name" value="PyrdxlP-dep_Trfase"/>
</dbReference>
<protein>
    <recommendedName>
        <fullName evidence="3">Putative 8-amino-7-oxononanoate synthase</fullName>
    </recommendedName>
</protein>
<dbReference type="InterPro" id="IPR015421">
    <property type="entry name" value="PyrdxlP-dep_Trfase_major"/>
</dbReference>
<dbReference type="InterPro" id="IPR050596">
    <property type="entry name" value="AspAT/PAT-like"/>
</dbReference>
<dbReference type="Proteomes" id="UP001061302">
    <property type="component" value="Chromosome"/>
</dbReference>
<feature type="domain" description="Aminotransferase class I/classII large" evidence="7">
    <location>
        <begin position="31"/>
        <end position="377"/>
    </location>
</feature>
<keyword evidence="6" id="KW-0663">Pyridoxal phosphate</keyword>
<evidence type="ECO:0000256" key="3">
    <source>
        <dbReference type="ARBA" id="ARBA00021531"/>
    </source>
</evidence>
<comment type="cofactor">
    <cofactor evidence="1">
        <name>pyridoxal 5'-phosphate</name>
        <dbReference type="ChEBI" id="CHEBI:597326"/>
    </cofactor>
</comment>
<evidence type="ECO:0000256" key="2">
    <source>
        <dbReference type="ARBA" id="ARBA00007441"/>
    </source>
</evidence>
<dbReference type="RefSeq" id="WP_263126016.1">
    <property type="nucleotide sequence ID" value="NZ_CP106753.1"/>
</dbReference>
<reference evidence="8" key="1">
    <citation type="submission" date="2022-10" db="EMBL/GenBank/DDBJ databases">
        <title>Chitiniphilus purpureus sp. nov., a novel chitin-degrading bacterium isolated from crawfish pond sediment.</title>
        <authorList>
            <person name="Li K."/>
        </authorList>
    </citation>
    <scope>NUCLEOTIDE SEQUENCE</scope>
    <source>
        <strain evidence="8">CD1</strain>
    </source>
</reference>
<evidence type="ECO:0000256" key="4">
    <source>
        <dbReference type="ARBA" id="ARBA00022576"/>
    </source>
</evidence>
<dbReference type="CDD" id="cd00609">
    <property type="entry name" value="AAT_like"/>
    <property type="match status" value="1"/>
</dbReference>
<accession>A0ABY6DQJ0</accession>
<dbReference type="Gene3D" id="3.40.640.10">
    <property type="entry name" value="Type I PLP-dependent aspartate aminotransferase-like (Major domain)"/>
    <property type="match status" value="1"/>
</dbReference>
<dbReference type="Pfam" id="PF00155">
    <property type="entry name" value="Aminotran_1_2"/>
    <property type="match status" value="1"/>
</dbReference>
<sequence length="387" mass="41815">MRLAPRLQQIEPFHVMRILEAARTLQAQGRDVIHLEVGEPDFATPAPIIAAGCAALARGDTHYTPAAGLPALREAIAGFYESRFAARVDPRRILLTPGASGALQLVLALLVGRDDDVLLTDPGYPCNRHLVSLYEGRPVNVAVTAQSRFQLTPADIAQHAGPRTVAALVASPANPTGTVLEPVELAALADACRARGLALIVDEIYQGLVYGRPHETALALDDGLFVVNSFSKLFQMTGWRLGWLVAPEWAVPALEKLAQNLFLAAPTIAQHAALAAFHPETLAIVESRRCELDARRRFLQAALTDMGLTLPAPAQGAFYLWANCKRFTDSAARLAEQLLQREAVALTPGDDFGNNPTFMRFAYTQPVVRLEAACERLARSLGYGCTA</sequence>
<evidence type="ECO:0000256" key="6">
    <source>
        <dbReference type="ARBA" id="ARBA00022898"/>
    </source>
</evidence>
<comment type="similarity">
    <text evidence="2">Belongs to the class-I pyridoxal-phosphate-dependent aminotransferase family.</text>
</comment>
<evidence type="ECO:0000256" key="5">
    <source>
        <dbReference type="ARBA" id="ARBA00022679"/>
    </source>
</evidence>
<proteinExistence type="inferred from homology"/>
<keyword evidence="9" id="KW-1185">Reference proteome</keyword>
<dbReference type="GO" id="GO:0008483">
    <property type="term" value="F:transaminase activity"/>
    <property type="evidence" value="ECO:0007669"/>
    <property type="project" value="UniProtKB-KW"/>
</dbReference>
<evidence type="ECO:0000313" key="9">
    <source>
        <dbReference type="Proteomes" id="UP001061302"/>
    </source>
</evidence>
<dbReference type="InterPro" id="IPR004839">
    <property type="entry name" value="Aminotransferase_I/II_large"/>
</dbReference>
<dbReference type="PANTHER" id="PTHR46383:SF2">
    <property type="entry name" value="AMINOTRANSFERASE"/>
    <property type="match status" value="1"/>
</dbReference>
<dbReference type="EMBL" id="CP106753">
    <property type="protein sequence ID" value="UXY16634.1"/>
    <property type="molecule type" value="Genomic_DNA"/>
</dbReference>
<evidence type="ECO:0000313" key="8">
    <source>
        <dbReference type="EMBL" id="UXY16634.1"/>
    </source>
</evidence>
<keyword evidence="5" id="KW-0808">Transferase</keyword>
<evidence type="ECO:0000256" key="1">
    <source>
        <dbReference type="ARBA" id="ARBA00001933"/>
    </source>
</evidence>